<sequence>MVFGDRSYDRNGGTSKSRTHRKGTSAHSTGHSIDLEPSERGLLADFLLKDESTLCVSYAARSFAASVLVSYWWEVQRDGELTVGFLTMRTRASIVPVSSSI</sequence>
<feature type="region of interest" description="Disordered" evidence="1">
    <location>
        <begin position="1"/>
        <end position="34"/>
    </location>
</feature>
<proteinExistence type="predicted"/>
<keyword evidence="3" id="KW-1185">Reference proteome</keyword>
<gene>
    <name evidence="2" type="primary">Acey_s0015.g2649</name>
    <name evidence="2" type="ORF">Y032_0015g2649</name>
</gene>
<evidence type="ECO:0000313" key="2">
    <source>
        <dbReference type="EMBL" id="EYC23440.1"/>
    </source>
</evidence>
<reference evidence="3" key="1">
    <citation type="journal article" date="2015" name="Nat. Genet.">
        <title>The genome and transcriptome of the zoonotic hookworm Ancylostoma ceylanicum identify infection-specific gene families.</title>
        <authorList>
            <person name="Schwarz E.M."/>
            <person name="Hu Y."/>
            <person name="Antoshechkin I."/>
            <person name="Miller M.M."/>
            <person name="Sternberg P.W."/>
            <person name="Aroian R.V."/>
        </authorList>
    </citation>
    <scope>NUCLEOTIDE SEQUENCE</scope>
    <source>
        <strain evidence="3">HY135</strain>
    </source>
</reference>
<protein>
    <submittedName>
        <fullName evidence="2">Uncharacterized protein</fullName>
    </submittedName>
</protein>
<organism evidence="2 3">
    <name type="scientific">Ancylostoma ceylanicum</name>
    <dbReference type="NCBI Taxonomy" id="53326"/>
    <lineage>
        <taxon>Eukaryota</taxon>
        <taxon>Metazoa</taxon>
        <taxon>Ecdysozoa</taxon>
        <taxon>Nematoda</taxon>
        <taxon>Chromadorea</taxon>
        <taxon>Rhabditida</taxon>
        <taxon>Rhabditina</taxon>
        <taxon>Rhabditomorpha</taxon>
        <taxon>Strongyloidea</taxon>
        <taxon>Ancylostomatidae</taxon>
        <taxon>Ancylostomatinae</taxon>
        <taxon>Ancylostoma</taxon>
    </lineage>
</organism>
<name>A0A016V7M5_9BILA</name>
<comment type="caution">
    <text evidence="2">The sequence shown here is derived from an EMBL/GenBank/DDBJ whole genome shotgun (WGS) entry which is preliminary data.</text>
</comment>
<accession>A0A016V7M5</accession>
<dbReference type="AlphaFoldDB" id="A0A016V7M5"/>
<dbReference type="EMBL" id="JARK01001351">
    <property type="protein sequence ID" value="EYC23440.1"/>
    <property type="molecule type" value="Genomic_DNA"/>
</dbReference>
<evidence type="ECO:0000313" key="3">
    <source>
        <dbReference type="Proteomes" id="UP000024635"/>
    </source>
</evidence>
<dbReference type="Proteomes" id="UP000024635">
    <property type="component" value="Unassembled WGS sequence"/>
</dbReference>
<evidence type="ECO:0000256" key="1">
    <source>
        <dbReference type="SAM" id="MobiDB-lite"/>
    </source>
</evidence>